<dbReference type="AlphaFoldDB" id="D7LFM0"/>
<name>D7LFM0_ARALL</name>
<dbReference type="InterPro" id="IPR003617">
    <property type="entry name" value="TFIIS/CRSP70_N_sub"/>
</dbReference>
<dbReference type="HOGENOM" id="CLU_076457_0_0_1"/>
<evidence type="ECO:0000256" key="1">
    <source>
        <dbReference type="ARBA" id="ARBA00004123"/>
    </source>
</evidence>
<dbReference type="PANTHER" id="PTHR31995:SF7">
    <property type="entry name" value="TRANSCRIPTION ELONGATION FACTOR (TFIIS) FAMILY PROTEIN"/>
    <property type="match status" value="1"/>
</dbReference>
<dbReference type="CDD" id="cd00183">
    <property type="entry name" value="TFIIS_I"/>
    <property type="match status" value="2"/>
</dbReference>
<protein>
    <recommendedName>
        <fullName evidence="4">TFIIS N-terminal domain-containing protein</fullName>
    </recommendedName>
</protein>
<dbReference type="Gramene" id="scaffold_401848.1">
    <property type="protein sequence ID" value="scaffold_401848.1"/>
    <property type="gene ID" value="scaffold_401848.1"/>
</dbReference>
<keyword evidence="2 3" id="KW-0539">Nucleus</keyword>
<reference evidence="6" key="1">
    <citation type="journal article" date="2011" name="Nat. Genet.">
        <title>The Arabidopsis lyrata genome sequence and the basis of rapid genome size change.</title>
        <authorList>
            <person name="Hu T.T."/>
            <person name="Pattyn P."/>
            <person name="Bakker E.G."/>
            <person name="Cao J."/>
            <person name="Cheng J.-F."/>
            <person name="Clark R.M."/>
            <person name="Fahlgren N."/>
            <person name="Fawcett J.A."/>
            <person name="Grimwood J."/>
            <person name="Gundlach H."/>
            <person name="Haberer G."/>
            <person name="Hollister J.D."/>
            <person name="Ossowski S."/>
            <person name="Ottilar R.P."/>
            <person name="Salamov A.A."/>
            <person name="Schneeberger K."/>
            <person name="Spannagl M."/>
            <person name="Wang X."/>
            <person name="Yang L."/>
            <person name="Nasrallah M.E."/>
            <person name="Bergelson J."/>
            <person name="Carrington J.C."/>
            <person name="Gaut B.S."/>
            <person name="Schmutz J."/>
            <person name="Mayer K.F.X."/>
            <person name="Van de Peer Y."/>
            <person name="Grigoriev I.V."/>
            <person name="Nordborg M."/>
            <person name="Weigel D."/>
            <person name="Guo Y.-L."/>
        </authorList>
    </citation>
    <scope>NUCLEOTIDE SEQUENCE [LARGE SCALE GENOMIC DNA]</scope>
    <source>
        <strain evidence="6">cv. MN47</strain>
    </source>
</reference>
<dbReference type="SMART" id="SM00509">
    <property type="entry name" value="TFS2N"/>
    <property type="match status" value="2"/>
</dbReference>
<dbReference type="eggNOG" id="ENOG502R1IR">
    <property type="taxonomic scope" value="Eukaryota"/>
</dbReference>
<gene>
    <name evidence="5" type="ORF">ARALYDRAFT_902347</name>
</gene>
<keyword evidence="6" id="KW-1185">Reference proteome</keyword>
<dbReference type="Proteomes" id="UP000008694">
    <property type="component" value="Unassembled WGS sequence"/>
</dbReference>
<dbReference type="GO" id="GO:0005634">
    <property type="term" value="C:nucleus"/>
    <property type="evidence" value="ECO:0007669"/>
    <property type="project" value="UniProtKB-SubCell"/>
</dbReference>
<evidence type="ECO:0000256" key="3">
    <source>
        <dbReference type="PROSITE-ProRule" id="PRU00649"/>
    </source>
</evidence>
<dbReference type="InterPro" id="IPR017923">
    <property type="entry name" value="TFIIS_N"/>
</dbReference>
<comment type="subcellular location">
    <subcellularLocation>
        <location evidence="1 3">Nucleus</location>
    </subcellularLocation>
</comment>
<dbReference type="Gene3D" id="1.20.930.10">
    <property type="entry name" value="Conserved domain common to transcription factors TFIIS, elongin A, CRSP70"/>
    <property type="match status" value="1"/>
</dbReference>
<evidence type="ECO:0000313" key="5">
    <source>
        <dbReference type="EMBL" id="EFH55678.1"/>
    </source>
</evidence>
<dbReference type="OrthoDB" id="1110999at2759"/>
<dbReference type="PROSITE" id="PS51319">
    <property type="entry name" value="TFIIS_N"/>
    <property type="match status" value="2"/>
</dbReference>
<accession>D7LFM0</accession>
<sequence>MMMKIAFATERSDLPRLVSAAIRASDSQNVSDFERCFDVLRHMKSLNLSVKDLSHSKVILPLESLRDHDNPKIRMETNLLFNSWMKTLYSSGRNSSTCNKAIPLKLKKVDVVKVCSELKKKKEDQLSHGFAVNSKLKETGFCGMKKNEDESSRIHETGEVRQTGDCKSFGLMRTIQKKKQSSALPMKVSGNPSSGARETIVIKKFLKKPDFCKSLPPTSRPPLKLKKHQPVKAFENSKNCPFVKTNSTEMLELFDMAKKSADVANAKGILAAKEEASICVDTLSLLMEFPIISTATETRQIMVKLERLTKHKDRKICNSALALLHHWRQNIRDQEH</sequence>
<dbReference type="PANTHER" id="PTHR31995">
    <property type="entry name" value="TRANSCRIPTION FACTOR IIS FAMILY PROTEIN-RELATED"/>
    <property type="match status" value="1"/>
</dbReference>
<dbReference type="KEGG" id="aly:9317313"/>
<dbReference type="InterPro" id="IPR035441">
    <property type="entry name" value="TFIIS/LEDGF_dom_sf"/>
</dbReference>
<evidence type="ECO:0000313" key="6">
    <source>
        <dbReference type="Proteomes" id="UP000008694"/>
    </source>
</evidence>
<feature type="domain" description="TFIIS N-terminal" evidence="4">
    <location>
        <begin position="16"/>
        <end position="91"/>
    </location>
</feature>
<feature type="domain" description="TFIIS N-terminal" evidence="4">
    <location>
        <begin position="255"/>
        <end position="334"/>
    </location>
</feature>
<dbReference type="STRING" id="81972.D7LFM0"/>
<evidence type="ECO:0000259" key="4">
    <source>
        <dbReference type="PROSITE" id="PS51319"/>
    </source>
</evidence>
<dbReference type="EMBL" id="GL348716">
    <property type="protein sequence ID" value="EFH55678.1"/>
    <property type="molecule type" value="Genomic_DNA"/>
</dbReference>
<proteinExistence type="predicted"/>
<organism evidence="6">
    <name type="scientific">Arabidopsis lyrata subsp. lyrata</name>
    <name type="common">Lyre-leaved rock-cress</name>
    <dbReference type="NCBI Taxonomy" id="81972"/>
    <lineage>
        <taxon>Eukaryota</taxon>
        <taxon>Viridiplantae</taxon>
        <taxon>Streptophyta</taxon>
        <taxon>Embryophyta</taxon>
        <taxon>Tracheophyta</taxon>
        <taxon>Spermatophyta</taxon>
        <taxon>Magnoliopsida</taxon>
        <taxon>eudicotyledons</taxon>
        <taxon>Gunneridae</taxon>
        <taxon>Pentapetalae</taxon>
        <taxon>rosids</taxon>
        <taxon>malvids</taxon>
        <taxon>Brassicales</taxon>
        <taxon>Brassicaceae</taxon>
        <taxon>Camelineae</taxon>
        <taxon>Arabidopsis</taxon>
    </lineage>
</organism>
<evidence type="ECO:0000256" key="2">
    <source>
        <dbReference type="ARBA" id="ARBA00023242"/>
    </source>
</evidence>
<dbReference type="SUPFAM" id="SSF47676">
    <property type="entry name" value="Conserved domain common to transcription factors TFIIS, elongin A, CRSP70"/>
    <property type="match status" value="1"/>
</dbReference>